<reference evidence="2 3" key="1">
    <citation type="submission" date="2020-10" db="EMBL/GenBank/DDBJ databases">
        <title>Sequencing the genomes of 1000 actinobacteria strains.</title>
        <authorList>
            <person name="Klenk H.-P."/>
        </authorList>
    </citation>
    <scope>NUCLEOTIDE SEQUENCE [LARGE SCALE GENOMIC DNA]</scope>
    <source>
        <strain evidence="2 3">DSM 43748</strain>
    </source>
</reference>
<evidence type="ECO:0000313" key="2">
    <source>
        <dbReference type="EMBL" id="MBE1561594.1"/>
    </source>
</evidence>
<dbReference type="Pfam" id="PF13349">
    <property type="entry name" value="DUF4097"/>
    <property type="match status" value="1"/>
</dbReference>
<comment type="caution">
    <text evidence="2">The sequence shown here is derived from an EMBL/GenBank/DDBJ whole genome shotgun (WGS) entry which is preliminary data.</text>
</comment>
<name>A0ABR9KHV2_9ACTN</name>
<evidence type="ECO:0000313" key="3">
    <source>
        <dbReference type="Proteomes" id="UP000661607"/>
    </source>
</evidence>
<proteinExistence type="predicted"/>
<protein>
    <submittedName>
        <fullName evidence="2">DUF4097 and DUF4098 domain-containing protein YvlB</fullName>
    </submittedName>
</protein>
<feature type="domain" description="DUF4097" evidence="1">
    <location>
        <begin position="23"/>
        <end position="257"/>
    </location>
</feature>
<gene>
    <name evidence="2" type="ORF">H4W81_004373</name>
</gene>
<keyword evidence="3" id="KW-1185">Reference proteome</keyword>
<dbReference type="EMBL" id="JADBEF010000001">
    <property type="protein sequence ID" value="MBE1561594.1"/>
    <property type="molecule type" value="Genomic_DNA"/>
</dbReference>
<evidence type="ECO:0000259" key="1">
    <source>
        <dbReference type="Pfam" id="PF13349"/>
    </source>
</evidence>
<dbReference type="InterPro" id="IPR025164">
    <property type="entry name" value="Toastrack_DUF4097"/>
</dbReference>
<dbReference type="Gene3D" id="2.160.20.120">
    <property type="match status" value="1"/>
</dbReference>
<organism evidence="2 3">
    <name type="scientific">Nonomuraea africana</name>
    <dbReference type="NCBI Taxonomy" id="46171"/>
    <lineage>
        <taxon>Bacteria</taxon>
        <taxon>Bacillati</taxon>
        <taxon>Actinomycetota</taxon>
        <taxon>Actinomycetes</taxon>
        <taxon>Streptosporangiales</taxon>
        <taxon>Streptosporangiaceae</taxon>
        <taxon>Nonomuraea</taxon>
    </lineage>
</organism>
<sequence length="263" mass="26847">MPVFATTAPPTVHVDFPAGELRVSATDRQDTAVEVRPAAPAGPHDHEYAQAVQIEHADGVITVRAPDRQRFRRASALHIDIALPEGSSLRAETASADVTTTGPLHEVDITSASGDVTVAHAATLRVKTASGDVRCDVTTGDAAIDATSGRVGLGSVGGHADVTTASGDAVIGRAEGDVTSRTASGDLVVRSVTRGQVDARSASGDVTVSVTKGTAAWLEVSSLSGRVSSELEQSGAPDDGAETLEVRARTLSGDIAILRAGSR</sequence>
<dbReference type="Proteomes" id="UP000661607">
    <property type="component" value="Unassembled WGS sequence"/>
</dbReference>
<dbReference type="RefSeq" id="WP_192776479.1">
    <property type="nucleotide sequence ID" value="NZ_BAAASY010000012.1"/>
</dbReference>
<accession>A0ABR9KHV2</accession>